<dbReference type="AlphaFoldDB" id="A0AAD5QMX1"/>
<dbReference type="InterPro" id="IPR036188">
    <property type="entry name" value="FAD/NAD-bd_sf"/>
</dbReference>
<gene>
    <name evidence="10" type="ORF">KIN20_008799</name>
</gene>
<comment type="caution">
    <text evidence="10">The sequence shown here is derived from an EMBL/GenBank/DDBJ whole genome shotgun (WGS) entry which is preliminary data.</text>
</comment>
<evidence type="ECO:0000256" key="2">
    <source>
        <dbReference type="ARBA" id="ARBA00022630"/>
    </source>
</evidence>
<comment type="cofactor">
    <cofactor evidence="1">
        <name>FAD</name>
        <dbReference type="ChEBI" id="CHEBI:57692"/>
    </cofactor>
</comment>
<dbReference type="PANTHER" id="PTHR43104:SF2">
    <property type="entry name" value="L-2-HYDROXYGLUTARATE DEHYDROGENASE, MITOCHONDRIAL"/>
    <property type="match status" value="1"/>
</dbReference>
<evidence type="ECO:0000256" key="5">
    <source>
        <dbReference type="ARBA" id="ARBA00036066"/>
    </source>
</evidence>
<organism evidence="10 11">
    <name type="scientific">Parelaphostrongylus tenuis</name>
    <name type="common">Meningeal worm</name>
    <dbReference type="NCBI Taxonomy" id="148309"/>
    <lineage>
        <taxon>Eukaryota</taxon>
        <taxon>Metazoa</taxon>
        <taxon>Ecdysozoa</taxon>
        <taxon>Nematoda</taxon>
        <taxon>Chromadorea</taxon>
        <taxon>Rhabditida</taxon>
        <taxon>Rhabditina</taxon>
        <taxon>Rhabditomorpha</taxon>
        <taxon>Strongyloidea</taxon>
        <taxon>Metastrongylidae</taxon>
        <taxon>Parelaphostrongylus</taxon>
    </lineage>
</organism>
<comment type="catalytic activity">
    <reaction evidence="5">
        <text>(S)-2-hydroxyglutarate + A = 2-oxoglutarate + AH2</text>
        <dbReference type="Rhea" id="RHEA:21252"/>
        <dbReference type="ChEBI" id="CHEBI:13193"/>
        <dbReference type="ChEBI" id="CHEBI:16782"/>
        <dbReference type="ChEBI" id="CHEBI:16810"/>
        <dbReference type="ChEBI" id="CHEBI:17499"/>
        <dbReference type="EC" id="1.1.99.2"/>
    </reaction>
</comment>
<keyword evidence="4" id="KW-0560">Oxidoreductase</keyword>
<evidence type="ECO:0000256" key="4">
    <source>
        <dbReference type="ARBA" id="ARBA00023002"/>
    </source>
</evidence>
<evidence type="ECO:0000313" key="11">
    <source>
        <dbReference type="Proteomes" id="UP001196413"/>
    </source>
</evidence>
<dbReference type="Pfam" id="PF01266">
    <property type="entry name" value="DAO"/>
    <property type="match status" value="2"/>
</dbReference>
<keyword evidence="3" id="KW-0274">FAD</keyword>
<feature type="domain" description="FAD dependent oxidoreductase" evidence="9">
    <location>
        <begin position="167"/>
        <end position="471"/>
    </location>
</feature>
<evidence type="ECO:0000259" key="9">
    <source>
        <dbReference type="Pfam" id="PF01266"/>
    </source>
</evidence>
<keyword evidence="11" id="KW-1185">Reference proteome</keyword>
<feature type="domain" description="FAD dependent oxidoreductase" evidence="9">
    <location>
        <begin position="100"/>
        <end position="165"/>
    </location>
</feature>
<reference evidence="10" key="1">
    <citation type="submission" date="2021-06" db="EMBL/GenBank/DDBJ databases">
        <title>Parelaphostrongylus tenuis whole genome reference sequence.</title>
        <authorList>
            <person name="Garwood T.J."/>
            <person name="Larsen P.A."/>
            <person name="Fountain-Jones N.M."/>
            <person name="Garbe J.R."/>
            <person name="Macchietto M.G."/>
            <person name="Kania S.A."/>
            <person name="Gerhold R.W."/>
            <person name="Richards J.E."/>
            <person name="Wolf T.M."/>
        </authorList>
    </citation>
    <scope>NUCLEOTIDE SEQUENCE</scope>
    <source>
        <strain evidence="10">MNPRO001-30</strain>
        <tissue evidence="10">Meninges</tissue>
    </source>
</reference>
<evidence type="ECO:0000256" key="7">
    <source>
        <dbReference type="ARBA" id="ARBA00038878"/>
    </source>
</evidence>
<dbReference type="Proteomes" id="UP001196413">
    <property type="component" value="Unassembled WGS sequence"/>
</dbReference>
<dbReference type="PANTHER" id="PTHR43104">
    <property type="entry name" value="L-2-HYDROXYGLUTARATE DEHYDROGENASE, MITOCHONDRIAL"/>
    <property type="match status" value="1"/>
</dbReference>
<evidence type="ECO:0000256" key="3">
    <source>
        <dbReference type="ARBA" id="ARBA00022827"/>
    </source>
</evidence>
<dbReference type="Gene3D" id="3.50.50.60">
    <property type="entry name" value="FAD/NAD(P)-binding domain"/>
    <property type="match status" value="1"/>
</dbReference>
<evidence type="ECO:0000313" key="10">
    <source>
        <dbReference type="EMBL" id="KAJ1352466.1"/>
    </source>
</evidence>
<sequence>MPNIGATWPSGCNACHGARGAELYPPTLSASQQQRPMERHSQAIPEIARRLAQPVFYDVQEARNMFSHTTRQGRCLSLLRSNFRKVSSAPACNEPPQEFDVVVAGGGIVGSATARQLKIEYPNLKVCMVEKENRLAAHQSGHNSGVLHAGIYYKPGTLKAKLCVEEPHELPQLDILYDRSQKNGCRDIQIIDGSRIKEFEPHCKGLKAIWSPHTGIVDWGEVTKAFAADFERKGGTIYLNFPVNDISQSPNPSFPIAIHSTGQYSRLYTRYLITCCGLQSDRVAELTGCDSDPKIVPFRGEYLLLKPEKRYLVRTNIYPVPVPGLPFLGVHFTPRMNGDVLLGPNAVLAWKREGYSYFSISLPDLYESLTYRGTHKLMFKYFKYGMTELYRGVWINSQVKQLQRFVPELKFSDVTRGPTGVRAQAVDLDGSLVDDFVFDSGDGDLSERVLHVRNAPSPAATSSLAIAKMIASEAKTRFAL</sequence>
<dbReference type="InterPro" id="IPR006076">
    <property type="entry name" value="FAD-dep_OxRdtase"/>
</dbReference>
<dbReference type="EC" id="1.1.99.2" evidence="7"/>
<dbReference type="GO" id="GO:0047545">
    <property type="term" value="F:(S)-2-hydroxyglutarate dehydrogenase activity"/>
    <property type="evidence" value="ECO:0007669"/>
    <property type="project" value="UniProtKB-EC"/>
</dbReference>
<evidence type="ECO:0000256" key="1">
    <source>
        <dbReference type="ARBA" id="ARBA00001974"/>
    </source>
</evidence>
<evidence type="ECO:0000256" key="8">
    <source>
        <dbReference type="ARBA" id="ARBA00041137"/>
    </source>
</evidence>
<dbReference type="Gene3D" id="3.30.9.10">
    <property type="entry name" value="D-Amino Acid Oxidase, subunit A, domain 2"/>
    <property type="match status" value="2"/>
</dbReference>
<comment type="similarity">
    <text evidence="6">Belongs to the L2HGDH family.</text>
</comment>
<keyword evidence="2" id="KW-0285">Flavoprotein</keyword>
<dbReference type="SUPFAM" id="SSF51905">
    <property type="entry name" value="FAD/NAD(P)-binding domain"/>
    <property type="match status" value="1"/>
</dbReference>
<protein>
    <recommendedName>
        <fullName evidence="8">L-2-hydroxyglutarate dehydrogenase, mitochondrial</fullName>
        <ecNumber evidence="7">1.1.99.2</ecNumber>
    </recommendedName>
</protein>
<evidence type="ECO:0000256" key="6">
    <source>
        <dbReference type="ARBA" id="ARBA00037941"/>
    </source>
</evidence>
<proteinExistence type="inferred from homology"/>
<dbReference type="NCBIfam" id="NF008726">
    <property type="entry name" value="PRK11728.1"/>
    <property type="match status" value="1"/>
</dbReference>
<dbReference type="EMBL" id="JAHQIW010001423">
    <property type="protein sequence ID" value="KAJ1352466.1"/>
    <property type="molecule type" value="Genomic_DNA"/>
</dbReference>
<accession>A0AAD5QMX1</accession>
<name>A0AAD5QMX1_PARTN</name>